<sequence length="325" mass="38251">MFGKEVKMNNIEKEILKLINKLYPLDFIEMKPITNEMYQCLTAQGTYFVRITNYKTYEEQLEEVTYTNFLYQKGLGVPPIIPSLKGNLVEKITLDKEVFAVLYKAAPGIHLPRNEWNSNVFKKLGQQICKLHRVSKNFESIEPVKHINDWYENEEYNFLNYIPKEETTIREIASDVLTSIKELPKSTSNYGLIHGDLWLENILVDNDLNLTMIDFQDCENHFYIFDLAVPVYSAIEYSFVGNGNIVDYENSITKAIIDGYQEENDLPKEMIEQLPLFIKLKEIFEYSLMHMYWNKEELTEEQVRIMNLYRIKIEKSHSLNTVGFL</sequence>
<proteinExistence type="inferred from homology"/>
<organism evidence="3 4">
    <name type="scientific">Bacillus mycoides</name>
    <dbReference type="NCBI Taxonomy" id="1405"/>
    <lineage>
        <taxon>Bacteria</taxon>
        <taxon>Bacillati</taxon>
        <taxon>Bacillota</taxon>
        <taxon>Bacilli</taxon>
        <taxon>Bacillales</taxon>
        <taxon>Bacillaceae</taxon>
        <taxon>Bacillus</taxon>
        <taxon>Bacillus cereus group</taxon>
    </lineage>
</organism>
<evidence type="ECO:0000256" key="1">
    <source>
        <dbReference type="ARBA" id="ARBA00038240"/>
    </source>
</evidence>
<evidence type="ECO:0000259" key="2">
    <source>
        <dbReference type="Pfam" id="PF01636"/>
    </source>
</evidence>
<dbReference type="PANTHER" id="PTHR21064:SF6">
    <property type="entry name" value="AMINOGLYCOSIDE PHOSPHOTRANSFERASE DOMAIN-CONTAINING PROTEIN"/>
    <property type="match status" value="1"/>
</dbReference>
<dbReference type="EMBL" id="FMAK01000034">
    <property type="protein sequence ID" value="SCB68319.1"/>
    <property type="molecule type" value="Genomic_DNA"/>
</dbReference>
<name>A0A1G4EQL8_BACMY</name>
<dbReference type="Gene3D" id="3.30.200.20">
    <property type="entry name" value="Phosphorylase Kinase, domain 1"/>
    <property type="match status" value="1"/>
</dbReference>
<dbReference type="Gene3D" id="3.90.1200.10">
    <property type="match status" value="1"/>
</dbReference>
<dbReference type="InterPro" id="IPR050249">
    <property type="entry name" value="Pseudomonas-type_ThrB"/>
</dbReference>
<dbReference type="Pfam" id="PF01636">
    <property type="entry name" value="APH"/>
    <property type="match status" value="1"/>
</dbReference>
<protein>
    <recommendedName>
        <fullName evidence="2">Aminoglycoside phosphotransferase domain-containing protein</fullName>
    </recommendedName>
</protein>
<dbReference type="Proteomes" id="UP000195696">
    <property type="component" value="Unassembled WGS sequence"/>
</dbReference>
<feature type="domain" description="Aminoglycoside phosphotransferase" evidence="2">
    <location>
        <begin position="34"/>
        <end position="229"/>
    </location>
</feature>
<evidence type="ECO:0000313" key="4">
    <source>
        <dbReference type="Proteomes" id="UP000195696"/>
    </source>
</evidence>
<dbReference type="SUPFAM" id="SSF56112">
    <property type="entry name" value="Protein kinase-like (PK-like)"/>
    <property type="match status" value="1"/>
</dbReference>
<dbReference type="InterPro" id="IPR011009">
    <property type="entry name" value="Kinase-like_dom_sf"/>
</dbReference>
<gene>
    <name evidence="3" type="ORF">BWGO95_02458</name>
</gene>
<dbReference type="AlphaFoldDB" id="A0A1G4EQL8"/>
<reference evidence="3 4" key="1">
    <citation type="submission" date="2016-08" db="EMBL/GenBank/DDBJ databases">
        <authorList>
            <person name="Seilhamer J.J."/>
        </authorList>
    </citation>
    <scope>NUCLEOTIDE SEQUENCE [LARGE SCALE GENOMIC DNA]</scope>
    <source>
        <strain evidence="3 4">SDA_GO95</strain>
    </source>
</reference>
<dbReference type="InterPro" id="IPR002575">
    <property type="entry name" value="Aminoglycoside_PTrfase"/>
</dbReference>
<dbReference type="PANTHER" id="PTHR21064">
    <property type="entry name" value="AMINOGLYCOSIDE PHOSPHOTRANSFERASE DOMAIN-CONTAINING PROTEIN-RELATED"/>
    <property type="match status" value="1"/>
</dbReference>
<accession>A0A1G4EQL8</accession>
<evidence type="ECO:0000313" key="3">
    <source>
        <dbReference type="EMBL" id="SCB68319.1"/>
    </source>
</evidence>
<comment type="similarity">
    <text evidence="1">Belongs to the pseudomonas-type ThrB family.</text>
</comment>
<dbReference type="GO" id="GO:0009088">
    <property type="term" value="P:threonine biosynthetic process"/>
    <property type="evidence" value="ECO:0007669"/>
    <property type="project" value="TreeGrafter"/>
</dbReference>
<dbReference type="GO" id="GO:0004413">
    <property type="term" value="F:homoserine kinase activity"/>
    <property type="evidence" value="ECO:0007669"/>
    <property type="project" value="TreeGrafter"/>
</dbReference>
<dbReference type="RefSeq" id="WP_016104923.1">
    <property type="nucleotide sequence ID" value="NZ_FMAK01000034.1"/>
</dbReference>